<reference evidence="1 2" key="1">
    <citation type="journal article" date="2021" name="Elife">
        <title>Chloroplast acquisition without the gene transfer in kleptoplastic sea slugs, Plakobranchus ocellatus.</title>
        <authorList>
            <person name="Maeda T."/>
            <person name="Takahashi S."/>
            <person name="Yoshida T."/>
            <person name="Shimamura S."/>
            <person name="Takaki Y."/>
            <person name="Nagai Y."/>
            <person name="Toyoda A."/>
            <person name="Suzuki Y."/>
            <person name="Arimoto A."/>
            <person name="Ishii H."/>
            <person name="Satoh N."/>
            <person name="Nishiyama T."/>
            <person name="Hasebe M."/>
            <person name="Maruyama T."/>
            <person name="Minagawa J."/>
            <person name="Obokata J."/>
            <person name="Shigenobu S."/>
        </authorList>
    </citation>
    <scope>NUCLEOTIDE SEQUENCE [LARGE SCALE GENOMIC DNA]</scope>
</reference>
<evidence type="ECO:0000313" key="1">
    <source>
        <dbReference type="EMBL" id="GFS04778.1"/>
    </source>
</evidence>
<sequence>MAREVERDSTQRKGLLGGYDDWEVSPYLREWDKHPDVIRRTTLRPDDVIHSSSNNSSSWWNWRYHMKEEWNKPIPT</sequence>
<accession>A0AAV4I5C8</accession>
<keyword evidence="1" id="KW-0548">Nucleotidyltransferase</keyword>
<keyword evidence="1" id="KW-0695">RNA-directed DNA polymerase</keyword>
<dbReference type="AlphaFoldDB" id="A0AAV4I5C8"/>
<protein>
    <submittedName>
        <fullName evidence="1">Reverse transcriptase</fullName>
    </submittedName>
</protein>
<organism evidence="1 2">
    <name type="scientific">Elysia marginata</name>
    <dbReference type="NCBI Taxonomy" id="1093978"/>
    <lineage>
        <taxon>Eukaryota</taxon>
        <taxon>Metazoa</taxon>
        <taxon>Spiralia</taxon>
        <taxon>Lophotrochozoa</taxon>
        <taxon>Mollusca</taxon>
        <taxon>Gastropoda</taxon>
        <taxon>Heterobranchia</taxon>
        <taxon>Euthyneura</taxon>
        <taxon>Panpulmonata</taxon>
        <taxon>Sacoglossa</taxon>
        <taxon>Placobranchoidea</taxon>
        <taxon>Plakobranchidae</taxon>
        <taxon>Elysia</taxon>
    </lineage>
</organism>
<dbReference type="GO" id="GO:0003964">
    <property type="term" value="F:RNA-directed DNA polymerase activity"/>
    <property type="evidence" value="ECO:0007669"/>
    <property type="project" value="UniProtKB-KW"/>
</dbReference>
<comment type="caution">
    <text evidence="1">The sequence shown here is derived from an EMBL/GenBank/DDBJ whole genome shotgun (WGS) entry which is preliminary data.</text>
</comment>
<keyword evidence="2" id="KW-1185">Reference proteome</keyword>
<keyword evidence="1" id="KW-0808">Transferase</keyword>
<gene>
    <name evidence="1" type="ORF">ElyMa_001184300</name>
</gene>
<proteinExistence type="predicted"/>
<evidence type="ECO:0000313" key="2">
    <source>
        <dbReference type="Proteomes" id="UP000762676"/>
    </source>
</evidence>
<dbReference type="Proteomes" id="UP000762676">
    <property type="component" value="Unassembled WGS sequence"/>
</dbReference>
<name>A0AAV4I5C8_9GAST</name>
<dbReference type="EMBL" id="BMAT01002326">
    <property type="protein sequence ID" value="GFS04778.1"/>
    <property type="molecule type" value="Genomic_DNA"/>
</dbReference>